<gene>
    <name evidence="1" type="ORF">PsorP6_014804</name>
</gene>
<name>A0ACC0VTL2_9STRA</name>
<protein>
    <submittedName>
        <fullName evidence="1">Uncharacterized protein</fullName>
    </submittedName>
</protein>
<proteinExistence type="predicted"/>
<reference evidence="1 2" key="1">
    <citation type="journal article" date="2022" name="bioRxiv">
        <title>The genome of the oomycete Peronosclerospora sorghi, a cosmopolitan pathogen of maize and sorghum, is inflated with dispersed pseudogenes.</title>
        <authorList>
            <person name="Fletcher K."/>
            <person name="Martin F."/>
            <person name="Isakeit T."/>
            <person name="Cavanaugh K."/>
            <person name="Magill C."/>
            <person name="Michelmore R."/>
        </authorList>
    </citation>
    <scope>NUCLEOTIDE SEQUENCE [LARGE SCALE GENOMIC DNA]</scope>
    <source>
        <strain evidence="1">P6</strain>
    </source>
</reference>
<evidence type="ECO:0000313" key="1">
    <source>
        <dbReference type="EMBL" id="KAI9909537.1"/>
    </source>
</evidence>
<dbReference type="Proteomes" id="UP001163321">
    <property type="component" value="Chromosome 7"/>
</dbReference>
<keyword evidence="2" id="KW-1185">Reference proteome</keyword>
<accession>A0ACC0VTL2</accession>
<organism evidence="1 2">
    <name type="scientific">Peronosclerospora sorghi</name>
    <dbReference type="NCBI Taxonomy" id="230839"/>
    <lineage>
        <taxon>Eukaryota</taxon>
        <taxon>Sar</taxon>
        <taxon>Stramenopiles</taxon>
        <taxon>Oomycota</taxon>
        <taxon>Peronosporomycetes</taxon>
        <taxon>Peronosporales</taxon>
        <taxon>Peronosporaceae</taxon>
        <taxon>Peronosclerospora</taxon>
    </lineage>
</organism>
<sequence>MKRGQDATMGGRDGTKKQRTSCSEDPLDPASIDAFIRDGFVVLRAAFLRSSAHTCRELLWHRLANDGITKDPSTWVERHGIAELYSKEDHAVYGDMLSRRLTRAIDQLCGTNRWKRFDLGWWMITFPVQAEPPWGAAGKWHVDGASYQHHVDSKESGLVAIFLLSDIGPTEGGTALAVGSHKRVAKLLQQSEPHGMKGGTLSYQARQLQGQEIREVTGQAGDVVLLHPFLLHARSKNLGRKGVDSVRIICNPNVQLHRKMKLHRRDGRLSPVERAIVEALEEEGMDS</sequence>
<evidence type="ECO:0000313" key="2">
    <source>
        <dbReference type="Proteomes" id="UP001163321"/>
    </source>
</evidence>
<dbReference type="EMBL" id="CM047586">
    <property type="protein sequence ID" value="KAI9909537.1"/>
    <property type="molecule type" value="Genomic_DNA"/>
</dbReference>
<comment type="caution">
    <text evidence="1">The sequence shown here is derived from an EMBL/GenBank/DDBJ whole genome shotgun (WGS) entry which is preliminary data.</text>
</comment>